<dbReference type="SMART" id="SM00226">
    <property type="entry name" value="LMWPc"/>
    <property type="match status" value="1"/>
</dbReference>
<dbReference type="SUPFAM" id="SSF52788">
    <property type="entry name" value="Phosphotyrosine protein phosphatases I"/>
    <property type="match status" value="1"/>
</dbReference>
<evidence type="ECO:0000313" key="2">
    <source>
        <dbReference type="EMBL" id="CAB4929368.1"/>
    </source>
</evidence>
<organism evidence="2">
    <name type="scientific">freshwater metagenome</name>
    <dbReference type="NCBI Taxonomy" id="449393"/>
    <lineage>
        <taxon>unclassified sequences</taxon>
        <taxon>metagenomes</taxon>
        <taxon>ecological metagenomes</taxon>
    </lineage>
</organism>
<dbReference type="Gene3D" id="3.40.50.2300">
    <property type="match status" value="1"/>
</dbReference>
<feature type="domain" description="Phosphotyrosine protein phosphatase I" evidence="1">
    <location>
        <begin position="2"/>
        <end position="152"/>
    </location>
</feature>
<dbReference type="InterPro" id="IPR050438">
    <property type="entry name" value="LMW_PTPase"/>
</dbReference>
<dbReference type="PANTHER" id="PTHR11717:SF31">
    <property type="entry name" value="LOW MOLECULAR WEIGHT PROTEIN-TYROSINE-PHOSPHATASE ETP-RELATED"/>
    <property type="match status" value="1"/>
</dbReference>
<dbReference type="AlphaFoldDB" id="A0A6J7IDY6"/>
<dbReference type="Pfam" id="PF01451">
    <property type="entry name" value="LMWPc"/>
    <property type="match status" value="1"/>
</dbReference>
<evidence type="ECO:0000259" key="1">
    <source>
        <dbReference type="SMART" id="SM00226"/>
    </source>
</evidence>
<proteinExistence type="predicted"/>
<dbReference type="EMBL" id="CAFBNF010000007">
    <property type="protein sequence ID" value="CAB4929368.1"/>
    <property type="molecule type" value="Genomic_DNA"/>
</dbReference>
<sequence>MKSVLVVCAANICRSPSAALLLAAELEARGTPLTVMSAGVTAVGGRPACDLALALVGRYAPRTYAFEGAEEVSVSGIAHVSRRVSADDVREATLVIAMEQWQVDEVTALDPLAAVRLLDLNADIPDPHAIGYQAHAMVFEQVRHAVAVLADELAAEYR</sequence>
<protein>
    <submittedName>
        <fullName evidence="2">Unannotated protein</fullName>
    </submittedName>
</protein>
<dbReference type="InterPro" id="IPR036196">
    <property type="entry name" value="Ptyr_pPase_sf"/>
</dbReference>
<accession>A0A6J7IDY6</accession>
<dbReference type="EMBL" id="CAFBOZ010000202">
    <property type="protein sequence ID" value="CAB5013781.1"/>
    <property type="molecule type" value="Genomic_DNA"/>
</dbReference>
<dbReference type="PANTHER" id="PTHR11717">
    <property type="entry name" value="LOW MOLECULAR WEIGHT PROTEIN TYROSINE PHOSPHATASE"/>
    <property type="match status" value="1"/>
</dbReference>
<reference evidence="2" key="1">
    <citation type="submission" date="2020-05" db="EMBL/GenBank/DDBJ databases">
        <authorList>
            <person name="Chiriac C."/>
            <person name="Salcher M."/>
            <person name="Ghai R."/>
            <person name="Kavagutti S V."/>
        </authorList>
    </citation>
    <scope>NUCLEOTIDE SEQUENCE</scope>
</reference>
<gene>
    <name evidence="2" type="ORF">UFOPK3773_00149</name>
    <name evidence="3" type="ORF">UFOPK3992_01354</name>
</gene>
<dbReference type="GO" id="GO:0004725">
    <property type="term" value="F:protein tyrosine phosphatase activity"/>
    <property type="evidence" value="ECO:0007669"/>
    <property type="project" value="TreeGrafter"/>
</dbReference>
<dbReference type="InterPro" id="IPR023485">
    <property type="entry name" value="Ptyr_pPase"/>
</dbReference>
<evidence type="ECO:0000313" key="3">
    <source>
        <dbReference type="EMBL" id="CAB5013781.1"/>
    </source>
</evidence>
<name>A0A6J7IDY6_9ZZZZ</name>